<protein>
    <recommendedName>
        <fullName evidence="1">DM2 domain-containing protein</fullName>
    </recommendedName>
</protein>
<name>A0A1E7EWX0_9STRA</name>
<dbReference type="EMBL" id="KV784373">
    <property type="protein sequence ID" value="OEU10013.1"/>
    <property type="molecule type" value="Genomic_DNA"/>
</dbReference>
<dbReference type="Pfam" id="PF02201">
    <property type="entry name" value="SWIB"/>
    <property type="match status" value="1"/>
</dbReference>
<evidence type="ECO:0000313" key="2">
    <source>
        <dbReference type="EMBL" id="OEU10013.1"/>
    </source>
</evidence>
<gene>
    <name evidence="2" type="ORF">FRACYDRAFT_271172</name>
</gene>
<dbReference type="InterPro" id="IPR036885">
    <property type="entry name" value="SWIB_MDM2_dom_sf"/>
</dbReference>
<dbReference type="KEGG" id="fcy:FRACYDRAFT_271172"/>
<dbReference type="AlphaFoldDB" id="A0A1E7EWX0"/>
<dbReference type="SUPFAM" id="SSF47592">
    <property type="entry name" value="SWIB/MDM2 domain"/>
    <property type="match status" value="1"/>
</dbReference>
<dbReference type="Proteomes" id="UP000095751">
    <property type="component" value="Unassembled WGS sequence"/>
</dbReference>
<feature type="non-terminal residue" evidence="2">
    <location>
        <position position="242"/>
    </location>
</feature>
<proteinExistence type="predicted"/>
<organism evidence="2 3">
    <name type="scientific">Fragilariopsis cylindrus CCMP1102</name>
    <dbReference type="NCBI Taxonomy" id="635003"/>
    <lineage>
        <taxon>Eukaryota</taxon>
        <taxon>Sar</taxon>
        <taxon>Stramenopiles</taxon>
        <taxon>Ochrophyta</taxon>
        <taxon>Bacillariophyta</taxon>
        <taxon>Bacillariophyceae</taxon>
        <taxon>Bacillariophycidae</taxon>
        <taxon>Bacillariales</taxon>
        <taxon>Bacillariaceae</taxon>
        <taxon>Fragilariopsis</taxon>
    </lineage>
</organism>
<keyword evidence="3" id="KW-1185">Reference proteome</keyword>
<dbReference type="CDD" id="cd10568">
    <property type="entry name" value="SWIB_like"/>
    <property type="match status" value="1"/>
</dbReference>
<dbReference type="InParanoid" id="A0A1E7EWX0"/>
<reference evidence="2 3" key="1">
    <citation type="submission" date="2016-09" db="EMBL/GenBank/DDBJ databases">
        <title>Extensive genetic diversity and differential bi-allelic expression allows diatom success in the polar Southern Ocean.</title>
        <authorList>
            <consortium name="DOE Joint Genome Institute"/>
            <person name="Mock T."/>
            <person name="Otillar R.P."/>
            <person name="Strauss J."/>
            <person name="Dupont C."/>
            <person name="Frickenhaus S."/>
            <person name="Maumus F."/>
            <person name="Mcmullan M."/>
            <person name="Sanges R."/>
            <person name="Schmutz J."/>
            <person name="Toseland A."/>
            <person name="Valas R."/>
            <person name="Veluchamy A."/>
            <person name="Ward B.J."/>
            <person name="Allen A."/>
            <person name="Barry K."/>
            <person name="Falciatore A."/>
            <person name="Ferrante M."/>
            <person name="Fortunato A.E."/>
            <person name="Gloeckner G."/>
            <person name="Gruber A."/>
            <person name="Hipkin R."/>
            <person name="Janech M."/>
            <person name="Kroth P."/>
            <person name="Leese F."/>
            <person name="Lindquist E."/>
            <person name="Lyon B.R."/>
            <person name="Martin J."/>
            <person name="Mayer C."/>
            <person name="Parker M."/>
            <person name="Quesneville H."/>
            <person name="Raymond J."/>
            <person name="Uhlig C."/>
            <person name="Valentin K.U."/>
            <person name="Worden A.Z."/>
            <person name="Armbrust E.V."/>
            <person name="Bowler C."/>
            <person name="Green B."/>
            <person name="Moulton V."/>
            <person name="Van Oosterhout C."/>
            <person name="Grigoriev I."/>
        </authorList>
    </citation>
    <scope>NUCLEOTIDE SEQUENCE [LARGE SCALE GENOMIC DNA]</scope>
    <source>
        <strain evidence="2 3">CCMP1102</strain>
    </source>
</reference>
<evidence type="ECO:0000259" key="1">
    <source>
        <dbReference type="PROSITE" id="PS51925"/>
    </source>
</evidence>
<feature type="domain" description="DM2" evidence="1">
    <location>
        <begin position="1"/>
        <end position="56"/>
    </location>
</feature>
<dbReference type="Gene3D" id="1.10.245.10">
    <property type="entry name" value="SWIB/MDM2 domain"/>
    <property type="match status" value="1"/>
</dbReference>
<evidence type="ECO:0000313" key="3">
    <source>
        <dbReference type="Proteomes" id="UP000095751"/>
    </source>
</evidence>
<dbReference type="OrthoDB" id="10251073at2759"/>
<dbReference type="PROSITE" id="PS51925">
    <property type="entry name" value="SWIB_MDM2"/>
    <property type="match status" value="1"/>
</dbReference>
<accession>A0A1E7EWX0</accession>
<dbReference type="InterPro" id="IPR003121">
    <property type="entry name" value="SWIB_MDM2_domain"/>
</dbReference>
<sequence>MSIFQYIQDNKLHDPSDRSLIVCDKLLTEIFDVESMNFGSLKQLLIGKKLIRRVGAPSTEEHFASFLSPQKSNSSNPKHEEPVMPVILTYVMNEHTTSPHVPTGYEDQPEKADELTGDSAALAKRKAAYSFPEDLDHNPTVCSFDMDVSLPSFFNYRARELLRRVKKREFEYTTCRTKARYLLVASKGNEDMIKTRIDRAISGQGYEVDNILVFLALAKAAHPHSEARAAAQIDARTCDIIG</sequence>